<evidence type="ECO:0000313" key="1">
    <source>
        <dbReference type="EMBL" id="KAF3571331.1"/>
    </source>
</evidence>
<dbReference type="AlphaFoldDB" id="A0A8S9REX8"/>
<organism evidence="1 2">
    <name type="scientific">Brassica cretica</name>
    <name type="common">Mustard</name>
    <dbReference type="NCBI Taxonomy" id="69181"/>
    <lineage>
        <taxon>Eukaryota</taxon>
        <taxon>Viridiplantae</taxon>
        <taxon>Streptophyta</taxon>
        <taxon>Embryophyta</taxon>
        <taxon>Tracheophyta</taxon>
        <taxon>Spermatophyta</taxon>
        <taxon>Magnoliopsida</taxon>
        <taxon>eudicotyledons</taxon>
        <taxon>Gunneridae</taxon>
        <taxon>Pentapetalae</taxon>
        <taxon>rosids</taxon>
        <taxon>malvids</taxon>
        <taxon>Brassicales</taxon>
        <taxon>Brassicaceae</taxon>
        <taxon>Brassiceae</taxon>
        <taxon>Brassica</taxon>
    </lineage>
</organism>
<reference evidence="1" key="1">
    <citation type="submission" date="2019-12" db="EMBL/GenBank/DDBJ databases">
        <title>Genome sequencing and annotation of Brassica cretica.</title>
        <authorList>
            <person name="Studholme D.J."/>
            <person name="Sarris P."/>
        </authorList>
    </citation>
    <scope>NUCLEOTIDE SEQUENCE</scope>
    <source>
        <strain evidence="1">PFS-109/04</strain>
        <tissue evidence="1">Leaf</tissue>
    </source>
</reference>
<protein>
    <submittedName>
        <fullName evidence="1">Uncharacterized protein</fullName>
    </submittedName>
</protein>
<dbReference type="EMBL" id="QGKX02000095">
    <property type="protein sequence ID" value="KAF3571331.1"/>
    <property type="molecule type" value="Genomic_DNA"/>
</dbReference>
<proteinExistence type="predicted"/>
<gene>
    <name evidence="1" type="ORF">F2Q69_00058825</name>
</gene>
<name>A0A8S9REX8_BRACR</name>
<evidence type="ECO:0000313" key="2">
    <source>
        <dbReference type="Proteomes" id="UP000712600"/>
    </source>
</evidence>
<sequence length="106" mass="12266">MVSSSKRTSWIVRRIQHGRSPRWTSPVRRTAELDRPWDSARPFTELDRQWDSARPFAKLDQYSMANGRDGSSTGFSSAVPRVGPVQFGEWPSWIDHEWPSCTSPFR</sequence>
<comment type="caution">
    <text evidence="1">The sequence shown here is derived from an EMBL/GenBank/DDBJ whole genome shotgun (WGS) entry which is preliminary data.</text>
</comment>
<accession>A0A8S9REX8</accession>
<dbReference type="Proteomes" id="UP000712600">
    <property type="component" value="Unassembled WGS sequence"/>
</dbReference>